<proteinExistence type="predicted"/>
<dbReference type="Pfam" id="PF07992">
    <property type="entry name" value="Pyr_redox_2"/>
    <property type="match status" value="1"/>
</dbReference>
<protein>
    <submittedName>
        <fullName evidence="2">FAD/NAD(P)-binding protein</fullName>
    </submittedName>
</protein>
<dbReference type="RefSeq" id="WP_237384346.1">
    <property type="nucleotide sequence ID" value="NZ_CP071793.1"/>
</dbReference>
<dbReference type="InterPro" id="IPR023753">
    <property type="entry name" value="FAD/NAD-binding_dom"/>
</dbReference>
<dbReference type="InterPro" id="IPR036188">
    <property type="entry name" value="FAD/NAD-bd_sf"/>
</dbReference>
<dbReference type="PANTHER" id="PTHR38663:SF1">
    <property type="entry name" value="L-ORNITHINE N(5)-MONOOXYGENASE"/>
    <property type="match status" value="1"/>
</dbReference>
<dbReference type="AlphaFoldDB" id="A0A8A4TWC8"/>
<evidence type="ECO:0000259" key="1">
    <source>
        <dbReference type="Pfam" id="PF07992"/>
    </source>
</evidence>
<dbReference type="GO" id="GO:0016491">
    <property type="term" value="F:oxidoreductase activity"/>
    <property type="evidence" value="ECO:0007669"/>
    <property type="project" value="InterPro"/>
</dbReference>
<keyword evidence="3" id="KW-1185">Reference proteome</keyword>
<dbReference type="EMBL" id="CP071793">
    <property type="protein sequence ID" value="QTD54249.1"/>
    <property type="molecule type" value="Genomic_DNA"/>
</dbReference>
<feature type="domain" description="FAD/NAD(P)-binding" evidence="1">
    <location>
        <begin position="5"/>
        <end position="358"/>
    </location>
</feature>
<dbReference type="KEGG" id="scor:J3U87_17530"/>
<dbReference type="PANTHER" id="PTHR38663">
    <property type="match status" value="1"/>
</dbReference>
<evidence type="ECO:0000313" key="2">
    <source>
        <dbReference type="EMBL" id="QTD54249.1"/>
    </source>
</evidence>
<name>A0A8A4TWC8_SULCO</name>
<reference evidence="2" key="1">
    <citation type="submission" date="2021-03" db="EMBL/GenBank/DDBJ databases">
        <title>Acanthopleuribacteraceae sp. M133.</title>
        <authorList>
            <person name="Wang G."/>
        </authorList>
    </citation>
    <scope>NUCLEOTIDE SEQUENCE</scope>
    <source>
        <strain evidence="2">M133</strain>
    </source>
</reference>
<dbReference type="SUPFAM" id="SSF51905">
    <property type="entry name" value="FAD/NAD(P)-binding domain"/>
    <property type="match status" value="1"/>
</dbReference>
<gene>
    <name evidence="2" type="ORF">J3U87_17530</name>
</gene>
<accession>A0A8A4TWC8</accession>
<organism evidence="2 3">
    <name type="scientific">Sulfidibacter corallicola</name>
    <dbReference type="NCBI Taxonomy" id="2818388"/>
    <lineage>
        <taxon>Bacteria</taxon>
        <taxon>Pseudomonadati</taxon>
        <taxon>Acidobacteriota</taxon>
        <taxon>Holophagae</taxon>
        <taxon>Acanthopleuribacterales</taxon>
        <taxon>Acanthopleuribacteraceae</taxon>
        <taxon>Sulfidibacter</taxon>
    </lineage>
</organism>
<dbReference type="Proteomes" id="UP000663929">
    <property type="component" value="Chromosome"/>
</dbReference>
<sequence length="388" mass="43385">MLNWLIVGGGIHGTYLSHLLRHACGVPDAKIRVLDPEDGALAGWFRNTKNTGMAYLRSPMVHHIGLTPSSLKQFSKKWRERKCSIAPYERPKLSMFNAHCRHVIERHRLEDLREQGRAERILLKGNHVVVESDRGQLVARRVVLALGSAAPRVPAWAAGLQQQGVMVNHLFAPDFCSDCLPVHGLTVVVGAGISAAQFALKALERGAERVVVISKKAPQVHQFDADPGWLGPKYMNRFNRERDFGLRREMISRARRRGSMPSDVYHRLEHQRRAGEVLWLEGVVRQARQQDGQALLEVGNQSLVADRVILATGFDNTPPGQAMIEHLAQEHGLRRSPCGFPQTDRFLRWHPRVFMAGALGELSLGPVARNIAGARRAGNVLSYLLRRS</sequence>
<evidence type="ECO:0000313" key="3">
    <source>
        <dbReference type="Proteomes" id="UP000663929"/>
    </source>
</evidence>
<dbReference type="Gene3D" id="3.50.50.60">
    <property type="entry name" value="FAD/NAD(P)-binding domain"/>
    <property type="match status" value="1"/>
</dbReference>